<dbReference type="InterPro" id="IPR043728">
    <property type="entry name" value="DUF5671"/>
</dbReference>
<dbReference type="EMBL" id="MHVL01000023">
    <property type="protein sequence ID" value="OHA93256.1"/>
    <property type="molecule type" value="Genomic_DNA"/>
</dbReference>
<comment type="caution">
    <text evidence="3">The sequence shown here is derived from an EMBL/GenBank/DDBJ whole genome shotgun (WGS) entry which is preliminary data.</text>
</comment>
<keyword evidence="1" id="KW-0472">Membrane</keyword>
<dbReference type="Proteomes" id="UP000179264">
    <property type="component" value="Unassembled WGS sequence"/>
</dbReference>
<feature type="transmembrane region" description="Helical" evidence="1">
    <location>
        <begin position="66"/>
        <end position="87"/>
    </location>
</feature>
<organism evidence="3 4">
    <name type="scientific">Candidatus Zambryskibacteria bacterium RIFCSPHIGHO2_02_38_10.5</name>
    <dbReference type="NCBI Taxonomy" id="1802742"/>
    <lineage>
        <taxon>Bacteria</taxon>
        <taxon>Candidatus Zambryskiibacteriota</taxon>
    </lineage>
</organism>
<keyword evidence="1" id="KW-1133">Transmembrane helix</keyword>
<protein>
    <recommendedName>
        <fullName evidence="2">DUF5671 domain-containing protein</fullName>
    </recommendedName>
</protein>
<feature type="transmembrane region" description="Helical" evidence="1">
    <location>
        <begin position="21"/>
        <end position="46"/>
    </location>
</feature>
<feature type="transmembrane region" description="Helical" evidence="1">
    <location>
        <begin position="136"/>
        <end position="159"/>
    </location>
</feature>
<feature type="transmembrane region" description="Helical" evidence="1">
    <location>
        <begin position="108"/>
        <end position="130"/>
    </location>
</feature>
<sequence>MESNTELYTSTGSVRASARDFFLNLGAVVALYTVVFSLLNLLFTIIDSAYPPITNGYGYYYGSQSISWPVSILIIFFPILILLMWILEREFTKEPDRKNILIRKWLSYITLFIAGATLAGDLVMVLYYFIDGQALTTGFLLKVLSVLVVSVCVFLYYISDIRDRLTSFSRKIWRVVAFVIVAGSIVWGFSVLGSPHTQRLLKYDEQKINDLMNINSQVTMHYELKGFLPTALSDLISLNNYSFMPVDQQTGKAYEYKLLGQSARAYELCAEFNKASNDKGNQTTAMKYPYGDVSWTHGSGRYCFERAVDTNMYPKSAR</sequence>
<proteinExistence type="predicted"/>
<reference evidence="3 4" key="1">
    <citation type="journal article" date="2016" name="Nat. Commun.">
        <title>Thousands of microbial genomes shed light on interconnected biogeochemical processes in an aquifer system.</title>
        <authorList>
            <person name="Anantharaman K."/>
            <person name="Brown C.T."/>
            <person name="Hug L.A."/>
            <person name="Sharon I."/>
            <person name="Castelle C.J."/>
            <person name="Probst A.J."/>
            <person name="Thomas B.C."/>
            <person name="Singh A."/>
            <person name="Wilkins M.J."/>
            <person name="Karaoz U."/>
            <person name="Brodie E.L."/>
            <person name="Williams K.H."/>
            <person name="Hubbard S.S."/>
            <person name="Banfield J.F."/>
        </authorList>
    </citation>
    <scope>NUCLEOTIDE SEQUENCE [LARGE SCALE GENOMIC DNA]</scope>
</reference>
<keyword evidence="1" id="KW-0812">Transmembrane</keyword>
<dbReference type="AlphaFoldDB" id="A0A1G2T7K0"/>
<dbReference type="Pfam" id="PF18920">
    <property type="entry name" value="DUF5671"/>
    <property type="match status" value="1"/>
</dbReference>
<evidence type="ECO:0000313" key="3">
    <source>
        <dbReference type="EMBL" id="OHA93256.1"/>
    </source>
</evidence>
<gene>
    <name evidence="3" type="ORF">A2W58_00220</name>
</gene>
<feature type="transmembrane region" description="Helical" evidence="1">
    <location>
        <begin position="171"/>
        <end position="192"/>
    </location>
</feature>
<evidence type="ECO:0000313" key="4">
    <source>
        <dbReference type="Proteomes" id="UP000179264"/>
    </source>
</evidence>
<accession>A0A1G2T7K0</accession>
<evidence type="ECO:0000256" key="1">
    <source>
        <dbReference type="SAM" id="Phobius"/>
    </source>
</evidence>
<evidence type="ECO:0000259" key="2">
    <source>
        <dbReference type="Pfam" id="PF18920"/>
    </source>
</evidence>
<name>A0A1G2T7K0_9BACT</name>
<feature type="domain" description="DUF5671" evidence="2">
    <location>
        <begin position="21"/>
        <end position="156"/>
    </location>
</feature>